<dbReference type="OrthoDB" id="10632057at2759"/>
<gene>
    <name evidence="1" type="ORF">MICPUCDRAFT_55247</name>
</gene>
<evidence type="ECO:0000313" key="2">
    <source>
        <dbReference type="Proteomes" id="UP000001876"/>
    </source>
</evidence>
<keyword evidence="2" id="KW-1185">Reference proteome</keyword>
<organism evidence="2">
    <name type="scientific">Micromonas pusilla (strain CCMP1545)</name>
    <name type="common">Picoplanktonic green alga</name>
    <dbReference type="NCBI Taxonomy" id="564608"/>
    <lineage>
        <taxon>Eukaryota</taxon>
        <taxon>Viridiplantae</taxon>
        <taxon>Chlorophyta</taxon>
        <taxon>Mamiellophyceae</taxon>
        <taxon>Mamiellales</taxon>
        <taxon>Mamiellaceae</taxon>
        <taxon>Micromonas</taxon>
    </lineage>
</organism>
<sequence length="167" mass="17784">MSHENVFHAEKHCNDAIHNPSRAGTSHTDREIQAAADLIGRDAVVVTATRARREGKRRARETLVNDVCARGEALGDGCVLLGAGGERGGRYDATRKKNKKFDGVVARVDTSALPGGDSGNAERQPSRRRLGVLDHANRWKTEARIVAGGTAGARALRDARAAAKASP</sequence>
<dbReference type="RefSeq" id="XP_003056346.1">
    <property type="nucleotide sequence ID" value="XM_003056300.1"/>
</dbReference>
<proteinExistence type="predicted"/>
<dbReference type="GeneID" id="9681478"/>
<dbReference type="EMBL" id="GG663736">
    <property type="protein sequence ID" value="EEH59722.1"/>
    <property type="molecule type" value="Genomic_DNA"/>
</dbReference>
<dbReference type="AlphaFoldDB" id="C1MK95"/>
<name>C1MK95_MICPC</name>
<dbReference type="Proteomes" id="UP000001876">
    <property type="component" value="Unassembled WGS sequence"/>
</dbReference>
<accession>C1MK95</accession>
<dbReference type="KEGG" id="mpp:MICPUCDRAFT_55247"/>
<evidence type="ECO:0000313" key="1">
    <source>
        <dbReference type="EMBL" id="EEH59722.1"/>
    </source>
</evidence>
<reference evidence="1 2" key="1">
    <citation type="journal article" date="2009" name="Science">
        <title>Green evolution and dynamic adaptations revealed by genomes of the marine picoeukaryotes Micromonas.</title>
        <authorList>
            <person name="Worden A.Z."/>
            <person name="Lee J.H."/>
            <person name="Mock T."/>
            <person name="Rouze P."/>
            <person name="Simmons M.P."/>
            <person name="Aerts A.L."/>
            <person name="Allen A.E."/>
            <person name="Cuvelier M.L."/>
            <person name="Derelle E."/>
            <person name="Everett M.V."/>
            <person name="Foulon E."/>
            <person name="Grimwood J."/>
            <person name="Gundlach H."/>
            <person name="Henrissat B."/>
            <person name="Napoli C."/>
            <person name="McDonald S.M."/>
            <person name="Parker M.S."/>
            <person name="Rombauts S."/>
            <person name="Salamov A."/>
            <person name="Von Dassow P."/>
            <person name="Badger J.H."/>
            <person name="Coutinho P.M."/>
            <person name="Demir E."/>
            <person name="Dubchak I."/>
            <person name="Gentemann C."/>
            <person name="Eikrem W."/>
            <person name="Gready J.E."/>
            <person name="John U."/>
            <person name="Lanier W."/>
            <person name="Lindquist E.A."/>
            <person name="Lucas S."/>
            <person name="Mayer K.F."/>
            <person name="Moreau H."/>
            <person name="Not F."/>
            <person name="Otillar R."/>
            <person name="Panaud O."/>
            <person name="Pangilinan J."/>
            <person name="Paulsen I."/>
            <person name="Piegu B."/>
            <person name="Poliakov A."/>
            <person name="Robbens S."/>
            <person name="Schmutz J."/>
            <person name="Toulza E."/>
            <person name="Wyss T."/>
            <person name="Zelensky A."/>
            <person name="Zhou K."/>
            <person name="Armbrust E.V."/>
            <person name="Bhattacharya D."/>
            <person name="Goodenough U.W."/>
            <person name="Van de Peer Y."/>
            <person name="Grigoriev I.V."/>
        </authorList>
    </citation>
    <scope>NUCLEOTIDE SEQUENCE [LARGE SCALE GENOMIC DNA]</scope>
    <source>
        <strain evidence="1 2">CCMP1545</strain>
    </source>
</reference>
<protein>
    <submittedName>
        <fullName evidence="1">Predicted protein</fullName>
    </submittedName>
</protein>